<dbReference type="InterPro" id="IPR027417">
    <property type="entry name" value="P-loop_NTPase"/>
</dbReference>
<feature type="domain" description="ABC transporter" evidence="5">
    <location>
        <begin position="6"/>
        <end position="243"/>
    </location>
</feature>
<dbReference type="Gene3D" id="3.40.50.300">
    <property type="entry name" value="P-loop containing nucleotide triphosphate hydrolases"/>
    <property type="match status" value="1"/>
</dbReference>
<evidence type="ECO:0000256" key="2">
    <source>
        <dbReference type="ARBA" id="ARBA00022448"/>
    </source>
</evidence>
<dbReference type="RefSeq" id="WP_343938798.1">
    <property type="nucleotide sequence ID" value="NZ_BAAAHP010000016.1"/>
</dbReference>
<comment type="caution">
    <text evidence="6">The sequence shown here is derived from an EMBL/GenBank/DDBJ whole genome shotgun (WGS) entry which is preliminary data.</text>
</comment>
<dbReference type="InterPro" id="IPR003593">
    <property type="entry name" value="AAA+_ATPase"/>
</dbReference>
<dbReference type="EMBL" id="BAAAHP010000016">
    <property type="protein sequence ID" value="GAA0923050.1"/>
    <property type="molecule type" value="Genomic_DNA"/>
</dbReference>
<dbReference type="InterPro" id="IPR003439">
    <property type="entry name" value="ABC_transporter-like_ATP-bd"/>
</dbReference>
<dbReference type="GO" id="GO:0005524">
    <property type="term" value="F:ATP binding"/>
    <property type="evidence" value="ECO:0007669"/>
    <property type="project" value="UniProtKB-KW"/>
</dbReference>
<keyword evidence="3" id="KW-0547">Nucleotide-binding</keyword>
<dbReference type="SUPFAM" id="SSF52540">
    <property type="entry name" value="P-loop containing nucleoside triphosphate hydrolases"/>
    <property type="match status" value="1"/>
</dbReference>
<comment type="similarity">
    <text evidence="1">Belongs to the ABC transporter superfamily.</text>
</comment>
<keyword evidence="7" id="KW-1185">Reference proteome</keyword>
<evidence type="ECO:0000256" key="1">
    <source>
        <dbReference type="ARBA" id="ARBA00005417"/>
    </source>
</evidence>
<dbReference type="SMART" id="SM00382">
    <property type="entry name" value="AAA"/>
    <property type="match status" value="1"/>
</dbReference>
<accession>A0ABN1P5B9</accession>
<organism evidence="6 7">
    <name type="scientific">Pseudonocardia zijingensis</name>
    <dbReference type="NCBI Taxonomy" id="153376"/>
    <lineage>
        <taxon>Bacteria</taxon>
        <taxon>Bacillati</taxon>
        <taxon>Actinomycetota</taxon>
        <taxon>Actinomycetes</taxon>
        <taxon>Pseudonocardiales</taxon>
        <taxon>Pseudonocardiaceae</taxon>
        <taxon>Pseudonocardia</taxon>
    </lineage>
</organism>
<evidence type="ECO:0000313" key="7">
    <source>
        <dbReference type="Proteomes" id="UP001499967"/>
    </source>
</evidence>
<protein>
    <submittedName>
        <fullName evidence="6">ABC transporter ATP-binding protein</fullName>
    </submittedName>
</protein>
<dbReference type="PROSITE" id="PS00211">
    <property type="entry name" value="ABC_TRANSPORTER_1"/>
    <property type="match status" value="1"/>
</dbReference>
<dbReference type="PANTHER" id="PTHR43776:SF7">
    <property type="entry name" value="D,D-DIPEPTIDE TRANSPORT ATP-BINDING PROTEIN DDPF-RELATED"/>
    <property type="match status" value="1"/>
</dbReference>
<dbReference type="PROSITE" id="PS50893">
    <property type="entry name" value="ABC_TRANSPORTER_2"/>
    <property type="match status" value="1"/>
</dbReference>
<keyword evidence="2" id="KW-0813">Transport</keyword>
<proteinExistence type="inferred from homology"/>
<evidence type="ECO:0000256" key="3">
    <source>
        <dbReference type="ARBA" id="ARBA00022741"/>
    </source>
</evidence>
<evidence type="ECO:0000313" key="6">
    <source>
        <dbReference type="EMBL" id="GAA0923050.1"/>
    </source>
</evidence>
<dbReference type="InterPro" id="IPR050319">
    <property type="entry name" value="ABC_transp_ATP-bind"/>
</dbReference>
<reference evidence="6 7" key="1">
    <citation type="journal article" date="2019" name="Int. J. Syst. Evol. Microbiol.">
        <title>The Global Catalogue of Microorganisms (GCM) 10K type strain sequencing project: providing services to taxonomists for standard genome sequencing and annotation.</title>
        <authorList>
            <consortium name="The Broad Institute Genomics Platform"/>
            <consortium name="The Broad Institute Genome Sequencing Center for Infectious Disease"/>
            <person name="Wu L."/>
            <person name="Ma J."/>
        </authorList>
    </citation>
    <scope>NUCLEOTIDE SEQUENCE [LARGE SCALE GENOMIC DNA]</scope>
    <source>
        <strain evidence="6 7">JCM 11117</strain>
    </source>
</reference>
<dbReference type="PANTHER" id="PTHR43776">
    <property type="entry name" value="TRANSPORT ATP-BINDING PROTEIN"/>
    <property type="match status" value="1"/>
</dbReference>
<evidence type="ECO:0000259" key="5">
    <source>
        <dbReference type="PROSITE" id="PS50893"/>
    </source>
</evidence>
<evidence type="ECO:0000256" key="4">
    <source>
        <dbReference type="ARBA" id="ARBA00022840"/>
    </source>
</evidence>
<dbReference type="CDD" id="cd03257">
    <property type="entry name" value="ABC_NikE_OppD_transporters"/>
    <property type="match status" value="1"/>
</dbReference>
<name>A0ABN1P5B9_9PSEU</name>
<dbReference type="Pfam" id="PF00005">
    <property type="entry name" value="ABC_tran"/>
    <property type="match status" value="1"/>
</dbReference>
<dbReference type="Proteomes" id="UP001499967">
    <property type="component" value="Unassembled WGS sequence"/>
</dbReference>
<keyword evidence="4 6" id="KW-0067">ATP-binding</keyword>
<sequence length="261" mass="27841">MSELAFRGVRVAYGRGRAARFAVDGVDLTVRSGTTHGLVGESGSGKSTLARAAVGMARVADGTITLDGTDLTRRTPVRRRVQMVFQDPLAALDPRMPVGASVAEGLLATGKRLSRADREERVRGLFHRVHVDPGRAGELPASFSGGQRQRITIARALAAEPAVLIADEITSALDVSVQGVVLNLLRELKEELALTMLFISHNLAVVRYVSDEVSVMRAGRIVEQGPTGTVLADPADEYTRELLRSVPLLGQALDLEPSDAG</sequence>
<gene>
    <name evidence="6" type="ORF">GCM10009559_07030</name>
</gene>
<dbReference type="InterPro" id="IPR017871">
    <property type="entry name" value="ABC_transporter-like_CS"/>
</dbReference>